<comment type="caution">
    <text evidence="2">The sequence shown here is derived from an EMBL/GenBank/DDBJ whole genome shotgun (WGS) entry which is preliminary data.</text>
</comment>
<dbReference type="Proteomes" id="UP000828390">
    <property type="component" value="Unassembled WGS sequence"/>
</dbReference>
<evidence type="ECO:0000313" key="3">
    <source>
        <dbReference type="Proteomes" id="UP000828390"/>
    </source>
</evidence>
<sequence length="92" mass="10122">MCIYLAGSFWGDPHIRTLDATNYTFNGLGEYVLLSIDAPNVTFALQARTERAIKKDGNLSDATIFTAFAAKDHLNSSVHIELNTDKDGESNQ</sequence>
<reference evidence="2" key="1">
    <citation type="journal article" date="2019" name="bioRxiv">
        <title>The Genome of the Zebra Mussel, Dreissena polymorpha: A Resource for Invasive Species Research.</title>
        <authorList>
            <person name="McCartney M.A."/>
            <person name="Auch B."/>
            <person name="Kono T."/>
            <person name="Mallez S."/>
            <person name="Zhang Y."/>
            <person name="Obille A."/>
            <person name="Becker A."/>
            <person name="Abrahante J.E."/>
            <person name="Garbe J."/>
            <person name="Badalamenti J.P."/>
            <person name="Herman A."/>
            <person name="Mangelson H."/>
            <person name="Liachko I."/>
            <person name="Sullivan S."/>
            <person name="Sone E.D."/>
            <person name="Koren S."/>
            <person name="Silverstein K.A.T."/>
            <person name="Beckman K.B."/>
            <person name="Gohl D.M."/>
        </authorList>
    </citation>
    <scope>NUCLEOTIDE SEQUENCE</scope>
    <source>
        <strain evidence="2">Duluth1</strain>
        <tissue evidence="2">Whole animal</tissue>
    </source>
</reference>
<dbReference type="InterPro" id="IPR001846">
    <property type="entry name" value="VWF_type-D"/>
</dbReference>
<gene>
    <name evidence="2" type="ORF">DPMN_045138</name>
</gene>
<dbReference type="Pfam" id="PF00094">
    <property type="entry name" value="VWD"/>
    <property type="match status" value="1"/>
</dbReference>
<dbReference type="EMBL" id="JAIWYP010000011">
    <property type="protein sequence ID" value="KAH3738504.1"/>
    <property type="molecule type" value="Genomic_DNA"/>
</dbReference>
<dbReference type="InterPro" id="IPR051495">
    <property type="entry name" value="Epithelial_Barrier/Signaling"/>
</dbReference>
<accession>A0A9D4HZD4</accession>
<reference evidence="2" key="2">
    <citation type="submission" date="2020-11" db="EMBL/GenBank/DDBJ databases">
        <authorList>
            <person name="McCartney M.A."/>
            <person name="Auch B."/>
            <person name="Kono T."/>
            <person name="Mallez S."/>
            <person name="Becker A."/>
            <person name="Gohl D.M."/>
            <person name="Silverstein K.A.T."/>
            <person name="Koren S."/>
            <person name="Bechman K.B."/>
            <person name="Herman A."/>
            <person name="Abrahante J.E."/>
            <person name="Garbe J."/>
        </authorList>
    </citation>
    <scope>NUCLEOTIDE SEQUENCE</scope>
    <source>
        <strain evidence="2">Duluth1</strain>
        <tissue evidence="2">Whole animal</tissue>
    </source>
</reference>
<dbReference type="PANTHER" id="PTHR13802:SF52">
    <property type="entry name" value="MUCIN-4"/>
    <property type="match status" value="1"/>
</dbReference>
<evidence type="ECO:0000259" key="1">
    <source>
        <dbReference type="PROSITE" id="PS51233"/>
    </source>
</evidence>
<organism evidence="2 3">
    <name type="scientific">Dreissena polymorpha</name>
    <name type="common">Zebra mussel</name>
    <name type="synonym">Mytilus polymorpha</name>
    <dbReference type="NCBI Taxonomy" id="45954"/>
    <lineage>
        <taxon>Eukaryota</taxon>
        <taxon>Metazoa</taxon>
        <taxon>Spiralia</taxon>
        <taxon>Lophotrochozoa</taxon>
        <taxon>Mollusca</taxon>
        <taxon>Bivalvia</taxon>
        <taxon>Autobranchia</taxon>
        <taxon>Heteroconchia</taxon>
        <taxon>Euheterodonta</taxon>
        <taxon>Imparidentia</taxon>
        <taxon>Neoheterodontei</taxon>
        <taxon>Myida</taxon>
        <taxon>Dreissenoidea</taxon>
        <taxon>Dreissenidae</taxon>
        <taxon>Dreissena</taxon>
    </lineage>
</organism>
<dbReference type="PROSITE" id="PS51233">
    <property type="entry name" value="VWFD"/>
    <property type="match status" value="1"/>
</dbReference>
<proteinExistence type="predicted"/>
<dbReference type="PANTHER" id="PTHR13802">
    <property type="entry name" value="MUCIN 4-RELATED"/>
    <property type="match status" value="1"/>
</dbReference>
<feature type="domain" description="VWFD" evidence="1">
    <location>
        <begin position="5"/>
        <end position="92"/>
    </location>
</feature>
<keyword evidence="3" id="KW-1185">Reference proteome</keyword>
<protein>
    <recommendedName>
        <fullName evidence="1">VWFD domain-containing protein</fullName>
    </recommendedName>
</protein>
<dbReference type="AlphaFoldDB" id="A0A9D4HZD4"/>
<name>A0A9D4HZD4_DREPO</name>
<evidence type="ECO:0000313" key="2">
    <source>
        <dbReference type="EMBL" id="KAH3738504.1"/>
    </source>
</evidence>